<reference evidence="1 2" key="1">
    <citation type="submission" date="2018-09" db="EMBL/GenBank/DDBJ databases">
        <title>Sphingomonas peninsula sp. nov., isolated from fildes peninsula, Antarctic soil.</title>
        <authorList>
            <person name="Yingchao G."/>
        </authorList>
    </citation>
    <scope>NUCLEOTIDE SEQUENCE [LARGE SCALE GENOMIC DNA]</scope>
    <source>
        <strain evidence="1 2">YZ-8</strain>
        <plasmid evidence="1 2">unnamed2</plasmid>
    </source>
</reference>
<geneLocation type="plasmid" evidence="1">
    <name>unnamed2</name>
</geneLocation>
<name>A0A494T5L0_SPHPE</name>
<dbReference type="KEGG" id="spha:D3Y57_00790"/>
<keyword evidence="2" id="KW-1185">Reference proteome</keyword>
<dbReference type="OrthoDB" id="7508525at2"/>
<dbReference type="EMBL" id="CP032827">
    <property type="protein sequence ID" value="AYJ84669.1"/>
    <property type="molecule type" value="Genomic_DNA"/>
</dbReference>
<evidence type="ECO:0008006" key="3">
    <source>
        <dbReference type="Google" id="ProtNLM"/>
    </source>
</evidence>
<gene>
    <name evidence="1" type="ORF">D3Y57_00790</name>
</gene>
<organism evidence="1 2">
    <name type="scientific">Sphingomonas paeninsulae</name>
    <dbReference type="NCBI Taxonomy" id="2319844"/>
    <lineage>
        <taxon>Bacteria</taxon>
        <taxon>Pseudomonadati</taxon>
        <taxon>Pseudomonadota</taxon>
        <taxon>Alphaproteobacteria</taxon>
        <taxon>Sphingomonadales</taxon>
        <taxon>Sphingomonadaceae</taxon>
        <taxon>Sphingomonas</taxon>
    </lineage>
</organism>
<keyword evidence="1" id="KW-0614">Plasmid</keyword>
<protein>
    <recommendedName>
        <fullName evidence="3">Lipoprotein</fullName>
    </recommendedName>
</protein>
<dbReference type="PROSITE" id="PS51257">
    <property type="entry name" value="PROKAR_LIPOPROTEIN"/>
    <property type="match status" value="1"/>
</dbReference>
<dbReference type="RefSeq" id="WP_121150462.1">
    <property type="nucleotide sequence ID" value="NZ_CP032827.1"/>
</dbReference>
<evidence type="ECO:0000313" key="2">
    <source>
        <dbReference type="Proteomes" id="UP000276254"/>
    </source>
</evidence>
<accession>A0A494T5L0</accession>
<dbReference type="Proteomes" id="UP000276254">
    <property type="component" value="Plasmid unnamed2"/>
</dbReference>
<dbReference type="GeneID" id="39491161"/>
<evidence type="ECO:0000313" key="1">
    <source>
        <dbReference type="EMBL" id="AYJ84669.1"/>
    </source>
</evidence>
<dbReference type="AlphaFoldDB" id="A0A494T5L0"/>
<proteinExistence type="predicted"/>
<sequence length="89" mass="9716">MRTLFAMSVLLATCACQQKVSVPTSQDLIGNRQLLAVWQTKCDTGDYSQLGATEKTEMCSSTQDATTSVAQIESGKKESDFFKASTLRK</sequence>